<name>A0A7X1E444_9BACT</name>
<dbReference type="InterPro" id="IPR008928">
    <property type="entry name" value="6-hairpin_glycosidase_sf"/>
</dbReference>
<reference evidence="2 3" key="1">
    <citation type="submission" date="2020-07" db="EMBL/GenBank/DDBJ databases">
        <authorList>
            <person name="Feng X."/>
        </authorList>
    </citation>
    <scope>NUCLEOTIDE SEQUENCE [LARGE SCALE GENOMIC DNA]</scope>
    <source>
        <strain evidence="2 3">JCM14086</strain>
    </source>
</reference>
<protein>
    <submittedName>
        <fullName evidence="2">Uncharacterized protein</fullName>
    </submittedName>
</protein>
<dbReference type="SUPFAM" id="SSF48208">
    <property type="entry name" value="Six-hairpin glycosidases"/>
    <property type="match status" value="1"/>
</dbReference>
<comment type="caution">
    <text evidence="2">The sequence shown here is derived from an EMBL/GenBank/DDBJ whole genome shotgun (WGS) entry which is preliminary data.</text>
</comment>
<evidence type="ECO:0000313" key="3">
    <source>
        <dbReference type="Proteomes" id="UP000525652"/>
    </source>
</evidence>
<feature type="region of interest" description="Disordered" evidence="1">
    <location>
        <begin position="164"/>
        <end position="189"/>
    </location>
</feature>
<dbReference type="AlphaFoldDB" id="A0A7X1E444"/>
<evidence type="ECO:0000256" key="1">
    <source>
        <dbReference type="SAM" id="MobiDB-lite"/>
    </source>
</evidence>
<proteinExistence type="predicted"/>
<organism evidence="2 3">
    <name type="scientific">Puniceicoccus vermicola</name>
    <dbReference type="NCBI Taxonomy" id="388746"/>
    <lineage>
        <taxon>Bacteria</taxon>
        <taxon>Pseudomonadati</taxon>
        <taxon>Verrucomicrobiota</taxon>
        <taxon>Opitutia</taxon>
        <taxon>Puniceicoccales</taxon>
        <taxon>Puniceicoccaceae</taxon>
        <taxon>Puniceicoccus</taxon>
    </lineage>
</organism>
<dbReference type="EMBL" id="JACHVA010000075">
    <property type="protein sequence ID" value="MBC2601746.1"/>
    <property type="molecule type" value="Genomic_DNA"/>
</dbReference>
<accession>A0A7X1E444</accession>
<keyword evidence="3" id="KW-1185">Reference proteome</keyword>
<dbReference type="RefSeq" id="WP_185692454.1">
    <property type="nucleotide sequence ID" value="NZ_JACHVA010000075.1"/>
</dbReference>
<sequence length="1142" mass="126165">MFTRSIKIFGGCLATFLVLPEHGFAESKPLLIEAEDFEFPGDWIPAWGAGQNLLGVVSHESNHPQDALTVVDLPESGEYTIWTNSRDYAHDKPKSRRYQLRVNQIPMDRESGTHGGEGWAWERVGRLSLEQGENVLELHDTTNFYARCDAVLLTQDASYDPNDDPNVRRFRVSPKRVGSGTDGDAGEPGEVRVDQTWKVEATLEGPVGRLRFLSGVDAGGKPRVVRQIDLWEEEGFMAEPVNAAGETLTLIEADGDPEISFGRIIPYWSNNGSVLEVGGKTYQVVGGDDFRNPFRAGYATVLVARAVTDVTEEEVAVRYEGPGGEKIVGVWSLSDEPNVAKVRFSFSPEKAGFYSLALSAFSPSAREEVADVQLPPLYQFQRLPASPTLVPSTLTPVPAAIVEFEGGQPQTAFVSGDPAAFPLEWGTGMSSIYGFSLLNVRGEVQLGIFAPVLGTERSYFEEGEELSVDFIVGAAPSDWKAVFELITTDLYGFRDYREQYTGSLTDAVLNIIELLADDDASGWDPELKGYYDIEGDPHISPVVAQASPLAVLSAAVLTEDEDFYLKRALPGIEYTLSRLGFRYSGKPGSPHFNEKSDEQFVPFSPQFNTAYYQGLDALLGGKNPWIGEAVLMEGGRLRPTAGYAVPMPGWTQYLAAERLKPGEGYLDQAIRGADRYIAQKIDAPQKKPVGVRNFYNTNFYPYWWDLLDLYEMTGDEKYLEAAEDMAYQTMAGIRIFPSVEDGLMTIHPGGVFQGDSALLWKGQERFRLGFPTQPGDFPERLVSQAQVSPVGLGLEQPTTLFGAEKANRQIMMTSWSPSLLRLYEHTGNELLLPYARNGIIGRFSNYPGYYLGGFTDVAQQPDFPYVGPDISSIYFHHIPPHLAFALDFLVAEAVERSKGHVRFPWARQEGFVWFDNRVYGMGEGEIFGEKARLFLNSETVLLDNQQVNYLTAKSPGMLWIILMNEDAEAVNCGVSLLEGAQVDTAATGTVYEMDGTVREIAVEDSAVSLLVPAKGELVLALPSRIAVSQEGYDRIPPVRDGFLSVPLGEPWGTLYAFRIRSPFGVDSIYAYTSRYVGEGANVILRMLDPLELEERRSGFPYEFTVYPINPGVPVRFELELHRPGAEPEVVGPLGFPASGVMK</sequence>
<dbReference type="Gene3D" id="2.60.120.260">
    <property type="entry name" value="Galactose-binding domain-like"/>
    <property type="match status" value="1"/>
</dbReference>
<gene>
    <name evidence="2" type="ORF">H5P30_08145</name>
</gene>
<dbReference type="GO" id="GO:0005975">
    <property type="term" value="P:carbohydrate metabolic process"/>
    <property type="evidence" value="ECO:0007669"/>
    <property type="project" value="InterPro"/>
</dbReference>
<evidence type="ECO:0000313" key="2">
    <source>
        <dbReference type="EMBL" id="MBC2601746.1"/>
    </source>
</evidence>
<dbReference type="Proteomes" id="UP000525652">
    <property type="component" value="Unassembled WGS sequence"/>
</dbReference>